<comment type="caution">
    <text evidence="2">The sequence shown here is derived from an EMBL/GenBank/DDBJ whole genome shotgun (WGS) entry which is preliminary data.</text>
</comment>
<dbReference type="Proteomes" id="UP000483018">
    <property type="component" value="Unassembled WGS sequence"/>
</dbReference>
<dbReference type="RefSeq" id="WP_158741092.1">
    <property type="nucleotide sequence ID" value="NZ_WSLF01000010.1"/>
</dbReference>
<evidence type="ECO:0000313" key="2">
    <source>
        <dbReference type="EMBL" id="KAE9632937.1"/>
    </source>
</evidence>
<evidence type="ECO:0000256" key="1">
    <source>
        <dbReference type="SAM" id="Phobius"/>
    </source>
</evidence>
<keyword evidence="1" id="KW-0472">Membrane</keyword>
<organism evidence="2 3">
    <name type="scientific">Defluviitalea raffinosedens</name>
    <dbReference type="NCBI Taxonomy" id="1450156"/>
    <lineage>
        <taxon>Bacteria</taxon>
        <taxon>Bacillati</taxon>
        <taxon>Bacillota</taxon>
        <taxon>Clostridia</taxon>
        <taxon>Lachnospirales</taxon>
        <taxon>Defluviitaleaceae</taxon>
        <taxon>Defluviitalea</taxon>
    </lineage>
</organism>
<reference evidence="2 3" key="1">
    <citation type="submission" date="2019-12" db="EMBL/GenBank/DDBJ databases">
        <title>Defluviitalea raffinosedens, isolated from a biogas fermenter, genome sequencing and characterization.</title>
        <authorList>
            <person name="Rettenmaier R."/>
            <person name="Schneider M."/>
            <person name="Neuhaus K."/>
            <person name="Liebl W."/>
            <person name="Zverlov V."/>
        </authorList>
    </citation>
    <scope>NUCLEOTIDE SEQUENCE [LARGE SCALE GENOMIC DNA]</scope>
    <source>
        <strain evidence="2 3">249c-K6</strain>
    </source>
</reference>
<gene>
    <name evidence="2" type="ORF">GND95_10460</name>
</gene>
<dbReference type="AlphaFoldDB" id="A0A7C8LK09"/>
<accession>A0A7C8LK09</accession>
<proteinExistence type="predicted"/>
<feature type="transmembrane region" description="Helical" evidence="1">
    <location>
        <begin position="78"/>
        <end position="111"/>
    </location>
</feature>
<keyword evidence="1" id="KW-1133">Transmembrane helix</keyword>
<dbReference type="EMBL" id="WSLF01000010">
    <property type="protein sequence ID" value="KAE9632937.1"/>
    <property type="molecule type" value="Genomic_DNA"/>
</dbReference>
<dbReference type="OrthoDB" id="2881369at2"/>
<feature type="transmembrane region" description="Helical" evidence="1">
    <location>
        <begin position="123"/>
        <end position="143"/>
    </location>
</feature>
<sequence length="162" mass="18009">MDRWELILGLGLAFVLVFAVIFIVLYVLKSIGIFGMAKKAGIENSWLAWIPVADMYIMGKLVGKIKLFNQEINKLEVVLPVVCAASIVLGGIPFIGFLISIAYVILNFASIYNLYKKYRGDKAVGMLILSIIFIFMCPIYLFTLRNADPIEGFGDNTNTVAM</sequence>
<protein>
    <submittedName>
        <fullName evidence="2">Uncharacterized protein</fullName>
    </submittedName>
</protein>
<feature type="transmembrane region" description="Helical" evidence="1">
    <location>
        <begin position="6"/>
        <end position="28"/>
    </location>
</feature>
<name>A0A7C8LK09_9FIRM</name>
<keyword evidence="1" id="KW-0812">Transmembrane</keyword>
<keyword evidence="3" id="KW-1185">Reference proteome</keyword>
<evidence type="ECO:0000313" key="3">
    <source>
        <dbReference type="Proteomes" id="UP000483018"/>
    </source>
</evidence>